<gene>
    <name evidence="3" type="ORF">V6984_10070</name>
</gene>
<dbReference type="EMBL" id="CP146256">
    <property type="protein sequence ID" value="XAH76078.1"/>
    <property type="molecule type" value="Genomic_DNA"/>
</dbReference>
<feature type="compositionally biased region" description="Basic and acidic residues" evidence="1">
    <location>
        <begin position="160"/>
        <end position="193"/>
    </location>
</feature>
<proteinExistence type="predicted"/>
<keyword evidence="2" id="KW-0472">Membrane</keyword>
<evidence type="ECO:0000256" key="1">
    <source>
        <dbReference type="SAM" id="MobiDB-lite"/>
    </source>
</evidence>
<sequence length="456" mass="51735">MRRLYSEGRNSNFNRRNKIKQKIVAGCAVILIGTAFACAVYSSFSVDRKEKDFGIQEKAADWLRKQMMETYMPVFAFMEEETGIGSSMDLIKPLIAAQLPIYGYSEEQAKGYVSIEDEDTYDLLIRQEGSDEERKEIEDGSLEYGDDALHIDGDLERAMEEENSLHNRSEEGKPEEEKDQGEGKENDTGKEKSGFLQAQAKSYEYDWSSLTEYEDIVKAFYAIDKTTSITDDQLNLDNLLGKDMTMKASPENPQILIYHTHSQEAFVDSVPGDESTTVVGAGERLAQILREQYGFNVIHHTGEYDVESRDYAYSNALPAIEQVLAQNPTIEVVIDLHRDAMPEHKKLVIDLQGRPTAQFMFFNGLSRSREKGDLSYLENPYVDDNLAFSFQAQTASNEYYPGIARRIYLKAYRFNMHLRAKTLLIELGAQTNTVEEIMNACDPLAHVISIVLKGEL</sequence>
<dbReference type="Pfam" id="PF07454">
    <property type="entry name" value="SpoIIP"/>
    <property type="match status" value="1"/>
</dbReference>
<evidence type="ECO:0000256" key="2">
    <source>
        <dbReference type="SAM" id="Phobius"/>
    </source>
</evidence>
<keyword evidence="4" id="KW-1185">Reference proteome</keyword>
<feature type="compositionally biased region" description="Basic and acidic residues" evidence="1">
    <location>
        <begin position="128"/>
        <end position="138"/>
    </location>
</feature>
<name>A0ABZ3F3B3_9FIRM</name>
<protein>
    <submittedName>
        <fullName evidence="3">Stage II sporulation protein P</fullName>
    </submittedName>
</protein>
<keyword evidence="2" id="KW-0812">Transmembrane</keyword>
<keyword evidence="2" id="KW-1133">Transmembrane helix</keyword>
<accession>A0ABZ3F3B3</accession>
<reference evidence="3 4" key="1">
    <citation type="submission" date="2024-02" db="EMBL/GenBank/DDBJ databases">
        <title>Bacterial strain from lacustrine sediment.</title>
        <authorList>
            <person name="Petit C."/>
            <person name="Fadhlaoui K."/>
        </authorList>
    </citation>
    <scope>NUCLEOTIDE SEQUENCE [LARGE SCALE GENOMIC DNA]</scope>
    <source>
        <strain evidence="3 4">IPX-CK</strain>
    </source>
</reference>
<evidence type="ECO:0000313" key="4">
    <source>
        <dbReference type="Proteomes" id="UP001451571"/>
    </source>
</evidence>
<dbReference type="InterPro" id="IPR010897">
    <property type="entry name" value="Spore_II_P"/>
</dbReference>
<feature type="region of interest" description="Disordered" evidence="1">
    <location>
        <begin position="127"/>
        <end position="147"/>
    </location>
</feature>
<evidence type="ECO:0000313" key="3">
    <source>
        <dbReference type="EMBL" id="XAH76078.1"/>
    </source>
</evidence>
<dbReference type="Proteomes" id="UP001451571">
    <property type="component" value="Chromosome"/>
</dbReference>
<feature type="transmembrane region" description="Helical" evidence="2">
    <location>
        <begin position="23"/>
        <end position="44"/>
    </location>
</feature>
<dbReference type="RefSeq" id="WP_342759651.1">
    <property type="nucleotide sequence ID" value="NZ_CP146256.1"/>
</dbReference>
<organism evidence="3 4">
    <name type="scientific">Kineothrix sedimenti</name>
    <dbReference type="NCBI Taxonomy" id="3123317"/>
    <lineage>
        <taxon>Bacteria</taxon>
        <taxon>Bacillati</taxon>
        <taxon>Bacillota</taxon>
        <taxon>Clostridia</taxon>
        <taxon>Lachnospirales</taxon>
        <taxon>Lachnospiraceae</taxon>
        <taxon>Kineothrix</taxon>
    </lineage>
</organism>
<feature type="region of interest" description="Disordered" evidence="1">
    <location>
        <begin position="160"/>
        <end position="195"/>
    </location>
</feature>